<dbReference type="InterPro" id="IPR016035">
    <property type="entry name" value="Acyl_Trfase/lysoPLipase"/>
</dbReference>
<gene>
    <name evidence="8" type="ORF">COCON_G00229290</name>
</gene>
<evidence type="ECO:0000259" key="7">
    <source>
        <dbReference type="PROSITE" id="PS51635"/>
    </source>
</evidence>
<dbReference type="GO" id="GO:0016020">
    <property type="term" value="C:membrane"/>
    <property type="evidence" value="ECO:0007669"/>
    <property type="project" value="TreeGrafter"/>
</dbReference>
<dbReference type="EC" id="3.1.1.3" evidence="1"/>
<reference evidence="8" key="1">
    <citation type="journal article" date="2023" name="Science">
        <title>Genome structures resolve the early diversification of teleost fishes.</title>
        <authorList>
            <person name="Parey E."/>
            <person name="Louis A."/>
            <person name="Montfort J."/>
            <person name="Bouchez O."/>
            <person name="Roques C."/>
            <person name="Iampietro C."/>
            <person name="Lluch J."/>
            <person name="Castinel A."/>
            <person name="Donnadieu C."/>
            <person name="Desvignes T."/>
            <person name="Floi Bucao C."/>
            <person name="Jouanno E."/>
            <person name="Wen M."/>
            <person name="Mejri S."/>
            <person name="Dirks R."/>
            <person name="Jansen H."/>
            <person name="Henkel C."/>
            <person name="Chen W.J."/>
            <person name="Zahm M."/>
            <person name="Cabau C."/>
            <person name="Klopp C."/>
            <person name="Thompson A.W."/>
            <person name="Robinson-Rechavi M."/>
            <person name="Braasch I."/>
            <person name="Lecointre G."/>
            <person name="Bobe J."/>
            <person name="Postlethwait J.H."/>
            <person name="Berthelot C."/>
            <person name="Roest Crollius H."/>
            <person name="Guiguen Y."/>
        </authorList>
    </citation>
    <scope>NUCLEOTIDE SEQUENCE</scope>
    <source>
        <strain evidence="8">Concon-B</strain>
    </source>
</reference>
<dbReference type="InterPro" id="IPR033562">
    <property type="entry name" value="PLPL"/>
</dbReference>
<evidence type="ECO:0000313" key="9">
    <source>
        <dbReference type="Proteomes" id="UP001152803"/>
    </source>
</evidence>
<feature type="short sequence motif" description="DGA/G" evidence="4">
    <location>
        <begin position="166"/>
        <end position="168"/>
    </location>
</feature>
<feature type="transmembrane region" description="Helical" evidence="6">
    <location>
        <begin position="12"/>
        <end position="31"/>
    </location>
</feature>
<name>A0A9Q1CVA2_CONCO</name>
<sequence length="493" mass="54478">MFDFERDWSVSFAGCGFLGIYYVGLVSCFLERAPFLLMEARKMYGASSGALIATVLILGLPLVNCCEDLMAMAKAARRRSLGPLHPSCDLEKIVRDSLNRDLPADAHVRASGRLCVSLTRMSDGQNVLLSEFATRQELIQALVCSCFVPGYFGLIPPSFRGVRYMDGALSNNQPQYQRVDTLTVAPFCGDCVICPRDRAFSLHAVRVCGASYRVSLPNVRRVARVFFPPQFQVMAELCQDGYKDGLQFLKEHHLLGPDSLPAELSSPGEEEGSEPAGCCGDENDALQSWTNEMESSMAPVGHWWLDKRTIDCLPESIRKVLCEACREKHSLYSGVTELFPVRMASYILLPYTLPVQSAYCMAQRLVRLVPVVVDSAQWLLKMCGDLYRQTWKAESLEDVSEAPLLRDRSPARDRSLGEDDPPLPLTPPPTPPPTPPRRRAAETTETPESSDFVSMTAVETAPPPPPTATNHTWALCVTWAVGLLSPVTLDPTL</sequence>
<evidence type="ECO:0000256" key="1">
    <source>
        <dbReference type="ARBA" id="ARBA00013279"/>
    </source>
</evidence>
<dbReference type="GO" id="GO:0005737">
    <property type="term" value="C:cytoplasm"/>
    <property type="evidence" value="ECO:0007669"/>
    <property type="project" value="TreeGrafter"/>
</dbReference>
<proteinExistence type="predicted"/>
<feature type="region of interest" description="Disordered" evidence="5">
    <location>
        <begin position="402"/>
        <end position="468"/>
    </location>
</feature>
<dbReference type="Pfam" id="PF01734">
    <property type="entry name" value="Patatin"/>
    <property type="match status" value="1"/>
</dbReference>
<dbReference type="PROSITE" id="PS51635">
    <property type="entry name" value="PNPLA"/>
    <property type="match status" value="1"/>
</dbReference>
<feature type="active site" description="Proton acceptor" evidence="4">
    <location>
        <position position="166"/>
    </location>
</feature>
<evidence type="ECO:0000256" key="3">
    <source>
        <dbReference type="ARBA" id="ARBA00023098"/>
    </source>
</evidence>
<dbReference type="AlphaFoldDB" id="A0A9Q1CVA2"/>
<dbReference type="PANTHER" id="PTHR12406">
    <property type="entry name" value="CALCIUM-INDEPENDENT PHOSPHOLIPASE A2 IPLA2 -RELATED"/>
    <property type="match status" value="1"/>
</dbReference>
<keyword evidence="6" id="KW-0812">Transmembrane</keyword>
<comment type="caution">
    <text evidence="8">The sequence shown here is derived from an EMBL/GenBank/DDBJ whole genome shotgun (WGS) entry which is preliminary data.</text>
</comment>
<feature type="compositionally biased region" description="Pro residues" evidence="5">
    <location>
        <begin position="422"/>
        <end position="435"/>
    </location>
</feature>
<dbReference type="GO" id="GO:0019433">
    <property type="term" value="P:triglyceride catabolic process"/>
    <property type="evidence" value="ECO:0007669"/>
    <property type="project" value="TreeGrafter"/>
</dbReference>
<keyword evidence="2 4" id="KW-0378">Hydrolase</keyword>
<dbReference type="InterPro" id="IPR002641">
    <property type="entry name" value="PNPLA_dom"/>
</dbReference>
<evidence type="ECO:0000313" key="8">
    <source>
        <dbReference type="EMBL" id="KAJ8249713.1"/>
    </source>
</evidence>
<feature type="transmembrane region" description="Helical" evidence="6">
    <location>
        <begin position="43"/>
        <end position="63"/>
    </location>
</feature>
<keyword evidence="3 4" id="KW-0443">Lipid metabolism</keyword>
<dbReference type="OrthoDB" id="197155at2759"/>
<evidence type="ECO:0000256" key="6">
    <source>
        <dbReference type="SAM" id="Phobius"/>
    </source>
</evidence>
<dbReference type="GO" id="GO:0055088">
    <property type="term" value="P:lipid homeostasis"/>
    <property type="evidence" value="ECO:0007669"/>
    <property type="project" value="TreeGrafter"/>
</dbReference>
<dbReference type="GO" id="GO:0005811">
    <property type="term" value="C:lipid droplet"/>
    <property type="evidence" value="ECO:0007669"/>
    <property type="project" value="TreeGrafter"/>
</dbReference>
<dbReference type="GO" id="GO:0004806">
    <property type="term" value="F:triacylglycerol lipase activity"/>
    <property type="evidence" value="ECO:0007669"/>
    <property type="project" value="UniProtKB-EC"/>
</dbReference>
<feature type="active site" description="Nucleophile" evidence="4">
    <location>
        <position position="47"/>
    </location>
</feature>
<evidence type="ECO:0000256" key="4">
    <source>
        <dbReference type="PROSITE-ProRule" id="PRU01161"/>
    </source>
</evidence>
<evidence type="ECO:0000256" key="2">
    <source>
        <dbReference type="ARBA" id="ARBA00022801"/>
    </source>
</evidence>
<keyword evidence="6" id="KW-1133">Transmembrane helix</keyword>
<dbReference type="Proteomes" id="UP001152803">
    <property type="component" value="Unassembled WGS sequence"/>
</dbReference>
<organism evidence="8 9">
    <name type="scientific">Conger conger</name>
    <name type="common">Conger eel</name>
    <name type="synonym">Muraena conger</name>
    <dbReference type="NCBI Taxonomy" id="82655"/>
    <lineage>
        <taxon>Eukaryota</taxon>
        <taxon>Metazoa</taxon>
        <taxon>Chordata</taxon>
        <taxon>Craniata</taxon>
        <taxon>Vertebrata</taxon>
        <taxon>Euteleostomi</taxon>
        <taxon>Actinopterygii</taxon>
        <taxon>Neopterygii</taxon>
        <taxon>Teleostei</taxon>
        <taxon>Anguilliformes</taxon>
        <taxon>Congridae</taxon>
        <taxon>Conger</taxon>
    </lineage>
</organism>
<keyword evidence="4" id="KW-0442">Lipid degradation</keyword>
<dbReference type="SUPFAM" id="SSF52151">
    <property type="entry name" value="FabD/lysophospholipase-like"/>
    <property type="match status" value="1"/>
</dbReference>
<keyword evidence="9" id="KW-1185">Reference proteome</keyword>
<dbReference type="PROSITE" id="PS51257">
    <property type="entry name" value="PROKAR_LIPOPROTEIN"/>
    <property type="match status" value="1"/>
</dbReference>
<feature type="short sequence motif" description="GXSXG" evidence="4">
    <location>
        <begin position="45"/>
        <end position="49"/>
    </location>
</feature>
<dbReference type="EMBL" id="JAFJMO010000019">
    <property type="protein sequence ID" value="KAJ8249713.1"/>
    <property type="molecule type" value="Genomic_DNA"/>
</dbReference>
<dbReference type="PANTHER" id="PTHR12406:SF22">
    <property type="entry name" value="1-ACYLGLYCEROL-3-PHOSPHATE O-ACYLTRANSFERASE PNPLA3"/>
    <property type="match status" value="1"/>
</dbReference>
<protein>
    <recommendedName>
        <fullName evidence="1">triacylglycerol lipase</fullName>
        <ecNumber evidence="1">3.1.1.3</ecNumber>
    </recommendedName>
</protein>
<feature type="short sequence motif" description="GXGXXG" evidence="4">
    <location>
        <begin position="14"/>
        <end position="19"/>
    </location>
</feature>
<feature type="domain" description="PNPLA" evidence="7">
    <location>
        <begin position="10"/>
        <end position="179"/>
    </location>
</feature>
<feature type="compositionally biased region" description="Basic and acidic residues" evidence="5">
    <location>
        <begin position="404"/>
        <end position="417"/>
    </location>
</feature>
<dbReference type="Gene3D" id="3.40.1090.10">
    <property type="entry name" value="Cytosolic phospholipase A2 catalytic domain"/>
    <property type="match status" value="1"/>
</dbReference>
<dbReference type="FunFam" id="3.40.1090.10:FF:000003">
    <property type="entry name" value="Patatin-like phospholipase domain-containing protein 2"/>
    <property type="match status" value="1"/>
</dbReference>
<keyword evidence="6" id="KW-0472">Membrane</keyword>
<accession>A0A9Q1CVA2</accession>
<evidence type="ECO:0000256" key="5">
    <source>
        <dbReference type="SAM" id="MobiDB-lite"/>
    </source>
</evidence>